<dbReference type="Pfam" id="PF04016">
    <property type="entry name" value="DUF364"/>
    <property type="match status" value="1"/>
</dbReference>
<dbReference type="Proteomes" id="UP000199452">
    <property type="component" value="Unassembled WGS sequence"/>
</dbReference>
<keyword evidence="3" id="KW-1185">Reference proteome</keyword>
<dbReference type="EMBL" id="FMYP01000041">
    <property type="protein sequence ID" value="SDC64262.1"/>
    <property type="molecule type" value="Genomic_DNA"/>
</dbReference>
<name>A0A1G6N8S4_9BACT</name>
<proteinExistence type="predicted"/>
<evidence type="ECO:0000313" key="2">
    <source>
        <dbReference type="EMBL" id="SDC64262.1"/>
    </source>
</evidence>
<dbReference type="AlphaFoldDB" id="A0A1G6N8S4"/>
<evidence type="ECO:0000259" key="1">
    <source>
        <dbReference type="Pfam" id="PF04016"/>
    </source>
</evidence>
<protein>
    <submittedName>
        <fullName evidence="2">Putative heavy-metal chelation</fullName>
    </submittedName>
</protein>
<dbReference type="RefSeq" id="WP_092439021.1">
    <property type="nucleotide sequence ID" value="NZ_FMYP01000041.1"/>
</dbReference>
<dbReference type="SUPFAM" id="SSF159713">
    <property type="entry name" value="Dhaf3308-like"/>
    <property type="match status" value="1"/>
</dbReference>
<dbReference type="STRING" id="1640674.SAMN05216323_104132"/>
<feature type="domain" description="Putative heavy-metal chelation" evidence="1">
    <location>
        <begin position="96"/>
        <end position="230"/>
    </location>
</feature>
<dbReference type="InterPro" id="IPR007161">
    <property type="entry name" value="DUF364"/>
</dbReference>
<reference evidence="2 3" key="1">
    <citation type="submission" date="2016-09" db="EMBL/GenBank/DDBJ databases">
        <authorList>
            <person name="Capua I."/>
            <person name="De Benedictis P."/>
            <person name="Joannis T."/>
            <person name="Lombin L.H."/>
            <person name="Cattoli G."/>
        </authorList>
    </citation>
    <scope>NUCLEOTIDE SEQUENCE [LARGE SCALE GENOMIC DNA]</scope>
    <source>
        <strain evidence="2 3">A7P-90m</strain>
    </source>
</reference>
<organism evidence="2 3">
    <name type="scientific">Williamwhitmania taraxaci</name>
    <dbReference type="NCBI Taxonomy" id="1640674"/>
    <lineage>
        <taxon>Bacteria</taxon>
        <taxon>Pseudomonadati</taxon>
        <taxon>Bacteroidota</taxon>
        <taxon>Bacteroidia</taxon>
        <taxon>Bacteroidales</taxon>
        <taxon>Williamwhitmaniaceae</taxon>
        <taxon>Williamwhitmania</taxon>
    </lineage>
</organism>
<dbReference type="OrthoDB" id="5387051at2"/>
<dbReference type="Gene3D" id="3.40.50.11590">
    <property type="match status" value="1"/>
</dbReference>
<evidence type="ECO:0000313" key="3">
    <source>
        <dbReference type="Proteomes" id="UP000199452"/>
    </source>
</evidence>
<accession>A0A1G6N8S4</accession>
<sequence>MEDILHQLYDTTRRTIPPPHQLVCGAKYYAVLNTLGNVGVCANLESPSSVSIEELNQPDFSNYYHRVAVNAWINAHVNYQNAYAEEIDIFNKIPFHSYKSIVMVGYFESLIHKFRSAEIPISIFDLKSNSDQVLPIEQHEATIKKADIIIATSTSLANNTLSQIIKWKRNDCKFMMLGPSTPLSEELAIAINADYLFGSIFDQNPKSVLDLIKNGGDTKTFLPFMKKVYLAPIK</sequence>
<gene>
    <name evidence="2" type="ORF">SAMN05216323_104132</name>
</gene>